<dbReference type="OrthoDB" id="5835829at2759"/>
<name>A0A9W2Y1V3_BETSP</name>
<evidence type="ECO:0000313" key="5">
    <source>
        <dbReference type="Proteomes" id="UP000515150"/>
    </source>
</evidence>
<keyword evidence="5" id="KW-1185">Reference proteome</keyword>
<dbReference type="InterPro" id="IPR002213">
    <property type="entry name" value="UDP_glucos_trans"/>
</dbReference>
<accession>A0A9W2Y1V3</accession>
<sequence>MEVRQRLSACALLLLCMTLSTNGGNILVWYTEGSHWINMKPVLDTLVDRGHQVTVLVPSVSMYMKTNETSRLRYEPFDVSFTMDDMQEILQKLLHFTIYEVDQMYSVQMFITLIDLLNRNLVMYLEYLDGVLKSETINKLKDGKYDLLLADPMYPGSDLTAEILGIPLVFSLRLTVGNNWERHCGQLPVPPSYVPAPLSHLTDSMSFFERLKNFLLYAVQDIMLAYYYWPKVDKYYSEVKGESNRQ</sequence>
<evidence type="ECO:0000256" key="4">
    <source>
        <dbReference type="SAM" id="SignalP"/>
    </source>
</evidence>
<feature type="chain" id="PRO_5040802193" evidence="4">
    <location>
        <begin position="24"/>
        <end position="246"/>
    </location>
</feature>
<comment type="similarity">
    <text evidence="1">Belongs to the UDP-glycosyltransferase family.</text>
</comment>
<evidence type="ECO:0000256" key="1">
    <source>
        <dbReference type="ARBA" id="ARBA00009995"/>
    </source>
</evidence>
<evidence type="ECO:0000256" key="3">
    <source>
        <dbReference type="ARBA" id="ARBA00022679"/>
    </source>
</evidence>
<dbReference type="Proteomes" id="UP000515150">
    <property type="component" value="Chromosome 9"/>
</dbReference>
<dbReference type="PANTHER" id="PTHR48043">
    <property type="entry name" value="EG:EG0003.4 PROTEIN-RELATED"/>
    <property type="match status" value="1"/>
</dbReference>
<keyword evidence="2" id="KW-0328">Glycosyltransferase</keyword>
<evidence type="ECO:0000256" key="2">
    <source>
        <dbReference type="ARBA" id="ARBA00022676"/>
    </source>
</evidence>
<dbReference type="RefSeq" id="XP_055367984.1">
    <property type="nucleotide sequence ID" value="XM_055512009.1"/>
</dbReference>
<reference evidence="6" key="1">
    <citation type="submission" date="2025-08" db="UniProtKB">
        <authorList>
            <consortium name="RefSeq"/>
        </authorList>
    </citation>
    <scope>IDENTIFICATION</scope>
</reference>
<feature type="signal peptide" evidence="4">
    <location>
        <begin position="1"/>
        <end position="23"/>
    </location>
</feature>
<dbReference type="PANTHER" id="PTHR48043:SF140">
    <property type="entry name" value="UDP-GLUCURONOSYLTRANSFERASE 2A1"/>
    <property type="match status" value="1"/>
</dbReference>
<keyword evidence="4" id="KW-0732">Signal</keyword>
<dbReference type="KEGG" id="bspl:129604658"/>
<dbReference type="Pfam" id="PF00201">
    <property type="entry name" value="UDPGT"/>
    <property type="match status" value="1"/>
</dbReference>
<organism evidence="5 6">
    <name type="scientific">Betta splendens</name>
    <name type="common">Siamese fighting fish</name>
    <dbReference type="NCBI Taxonomy" id="158456"/>
    <lineage>
        <taxon>Eukaryota</taxon>
        <taxon>Metazoa</taxon>
        <taxon>Chordata</taxon>
        <taxon>Craniata</taxon>
        <taxon>Vertebrata</taxon>
        <taxon>Euteleostomi</taxon>
        <taxon>Actinopterygii</taxon>
        <taxon>Neopterygii</taxon>
        <taxon>Teleostei</taxon>
        <taxon>Neoteleostei</taxon>
        <taxon>Acanthomorphata</taxon>
        <taxon>Anabantaria</taxon>
        <taxon>Anabantiformes</taxon>
        <taxon>Anabantoidei</taxon>
        <taxon>Osphronemidae</taxon>
        <taxon>Betta</taxon>
    </lineage>
</organism>
<dbReference type="Gene3D" id="3.40.50.2000">
    <property type="entry name" value="Glycogen Phosphorylase B"/>
    <property type="match status" value="1"/>
</dbReference>
<protein>
    <submittedName>
        <fullName evidence="6">UDP-glucuronosyltransferase 2B31</fullName>
    </submittedName>
</protein>
<dbReference type="GeneID" id="129604658"/>
<evidence type="ECO:0000313" key="6">
    <source>
        <dbReference type="RefSeq" id="XP_055367984.1"/>
    </source>
</evidence>
<dbReference type="InterPro" id="IPR050271">
    <property type="entry name" value="UDP-glycosyltransferase"/>
</dbReference>
<dbReference type="AlphaFoldDB" id="A0A9W2Y1V3"/>
<dbReference type="GO" id="GO:0015020">
    <property type="term" value="F:glucuronosyltransferase activity"/>
    <property type="evidence" value="ECO:0007669"/>
    <property type="project" value="TreeGrafter"/>
</dbReference>
<dbReference type="SUPFAM" id="SSF53756">
    <property type="entry name" value="UDP-Glycosyltransferase/glycogen phosphorylase"/>
    <property type="match status" value="1"/>
</dbReference>
<keyword evidence="3" id="KW-0808">Transferase</keyword>
<gene>
    <name evidence="6" type="primary">LOC129604658</name>
</gene>
<proteinExistence type="inferred from homology"/>